<dbReference type="KEGG" id="lkm:EFP84_00110"/>
<evidence type="ECO:0000313" key="4">
    <source>
        <dbReference type="EMBL" id="AYV54067.1"/>
    </source>
</evidence>
<dbReference type="Gene3D" id="3.40.109.10">
    <property type="entry name" value="NADH Oxidase"/>
    <property type="match status" value="1"/>
</dbReference>
<evidence type="ECO:0000256" key="1">
    <source>
        <dbReference type="ARBA" id="ARBA00022630"/>
    </source>
</evidence>
<dbReference type="PANTHER" id="PTHR23026:SF90">
    <property type="entry name" value="IODOTYROSINE DEIODINASE 1"/>
    <property type="match status" value="1"/>
</dbReference>
<name>A0AAD0XNJ0_9LEPT</name>
<proteinExistence type="predicted"/>
<evidence type="ECO:0000313" key="5">
    <source>
        <dbReference type="Proteomes" id="UP000276407"/>
    </source>
</evidence>
<dbReference type="InterPro" id="IPR000415">
    <property type="entry name" value="Nitroreductase-like"/>
</dbReference>
<dbReference type="AlphaFoldDB" id="A0AAD0XNJ0"/>
<dbReference type="Proteomes" id="UP000276407">
    <property type="component" value="Chromosome 1"/>
</dbReference>
<keyword evidence="3" id="KW-0560">Oxidoreductase</keyword>
<sequence length="412" mass="46701">MKDFSFKARTVLPPIYATTDAKTFETSLLRSKPRDKDNSMKRMENLKTRKEFLKALTLLGASAALGSVYDCSGLDYGEESLRLRKTSTSNVSTDPKLELIRYATLAPSSHNSQPWKFSMEDNTIRIFPDFSRRLPFVDPQDRELYISIGCALENLVVAAKALGFESEVESFPKNEPKECIRIQLLKSKPVLNDPLFLAIPKRQSTRNEYDGKPVPSEDLKRLELDSKHSQVRTVLFTDQNRMNPLVEWIREGDRLQIAEEGYVVELKQWIRFNENEALRKGDGLLTLCNGGPSIPTWVGNILFSLVLSGPSQAEADAKLARSSSGFVVFVSEKDNRNDWIETGRSFERWALAATSKNIKCAFFNQPIEVPSIRAQLQTHLNVGKNFPQLVARFGYSNPMPYSPRRSLQDILL</sequence>
<dbReference type="InterPro" id="IPR050627">
    <property type="entry name" value="Nitroreductase/BluB"/>
</dbReference>
<dbReference type="SUPFAM" id="SSF55469">
    <property type="entry name" value="FMN-dependent nitroreductase-like"/>
    <property type="match status" value="2"/>
</dbReference>
<keyword evidence="2" id="KW-0288">FMN</keyword>
<evidence type="ECO:0000256" key="3">
    <source>
        <dbReference type="ARBA" id="ARBA00023002"/>
    </source>
</evidence>
<protein>
    <submittedName>
        <fullName evidence="4">Tat pathway signal protein</fullName>
    </submittedName>
</protein>
<dbReference type="Gene3D" id="3.40.109.30">
    <property type="entry name" value="putative nitroreductase (tm1586), domain 2"/>
    <property type="match status" value="1"/>
</dbReference>
<reference evidence="4 5" key="1">
    <citation type="submission" date="2018-11" db="EMBL/GenBank/DDBJ databases">
        <title>Complete genome sequence of Leptospira kmetyi isolate LS 001/16 from soil sample associated with a leptospirosis patient in Kelantan.</title>
        <authorList>
            <person name="Muhammad Yusoff F."/>
            <person name="Muhammad Yusoff S."/>
            <person name="Ahmad M.N."/>
            <person name="Yusof N.Y."/>
            <person name="Aziah I."/>
        </authorList>
    </citation>
    <scope>NUCLEOTIDE SEQUENCE [LARGE SCALE GENOMIC DNA]</scope>
    <source>
        <strain evidence="4 5">LS 001/16</strain>
    </source>
</reference>
<dbReference type="GO" id="GO:0016491">
    <property type="term" value="F:oxidoreductase activity"/>
    <property type="evidence" value="ECO:0007669"/>
    <property type="project" value="UniProtKB-KW"/>
</dbReference>
<keyword evidence="1" id="KW-0285">Flavoprotein</keyword>
<dbReference type="PANTHER" id="PTHR23026">
    <property type="entry name" value="NADPH NITROREDUCTASE"/>
    <property type="match status" value="1"/>
</dbReference>
<accession>A0AAD0XNJ0</accession>
<evidence type="ECO:0000256" key="2">
    <source>
        <dbReference type="ARBA" id="ARBA00022643"/>
    </source>
</evidence>
<organism evidence="4 5">
    <name type="scientific">Leptospira kmetyi</name>
    <dbReference type="NCBI Taxonomy" id="408139"/>
    <lineage>
        <taxon>Bacteria</taxon>
        <taxon>Pseudomonadati</taxon>
        <taxon>Spirochaetota</taxon>
        <taxon>Spirochaetia</taxon>
        <taxon>Leptospirales</taxon>
        <taxon>Leptospiraceae</taxon>
        <taxon>Leptospira</taxon>
    </lineage>
</organism>
<gene>
    <name evidence="4" type="ORF">EFP84_00110</name>
</gene>
<dbReference type="NCBIfam" id="NF047509">
    <property type="entry name" value="Rv3131_FMN_oxido"/>
    <property type="match status" value="1"/>
</dbReference>
<dbReference type="EMBL" id="CP033614">
    <property type="protein sequence ID" value="AYV54067.1"/>
    <property type="molecule type" value="Genomic_DNA"/>
</dbReference>